<dbReference type="Pfam" id="PF02176">
    <property type="entry name" value="zf-TRAF"/>
    <property type="match status" value="1"/>
</dbReference>
<dbReference type="Gene3D" id="2.60.210.10">
    <property type="entry name" value="Apoptosis, Tumor Necrosis Factor Receptor Associated Protein 2, Chain A"/>
    <property type="match status" value="1"/>
</dbReference>
<feature type="domain" description="MATH" evidence="14">
    <location>
        <begin position="413"/>
        <end position="559"/>
    </location>
</feature>
<keyword evidence="5 11" id="KW-0479">Metal-binding</keyword>
<feature type="domain" description="TRAF-type" evidence="15">
    <location>
        <begin position="161"/>
        <end position="218"/>
    </location>
</feature>
<keyword evidence="2" id="KW-0963">Cytoplasm</keyword>
<evidence type="ECO:0000313" key="16">
    <source>
        <dbReference type="EMBL" id="CAI8057720.1"/>
    </source>
</evidence>
<dbReference type="CDD" id="cd00270">
    <property type="entry name" value="MATH_TRAF_C"/>
    <property type="match status" value="1"/>
</dbReference>
<evidence type="ECO:0000256" key="3">
    <source>
        <dbReference type="ARBA" id="ARBA00022499"/>
    </source>
</evidence>
<dbReference type="PROSITE" id="PS50089">
    <property type="entry name" value="ZF_RING_2"/>
    <property type="match status" value="1"/>
</dbReference>
<keyword evidence="6" id="KW-0677">Repeat</keyword>
<keyword evidence="10 12" id="KW-0175">Coiled coil</keyword>
<evidence type="ECO:0000256" key="6">
    <source>
        <dbReference type="ARBA" id="ARBA00022737"/>
    </source>
</evidence>
<evidence type="ECO:0000256" key="2">
    <source>
        <dbReference type="ARBA" id="ARBA00022490"/>
    </source>
</evidence>
<gene>
    <name evidence="16" type="ORF">GBAR_LOCUS31443</name>
</gene>
<dbReference type="GO" id="GO:0005164">
    <property type="term" value="F:tumor necrosis factor receptor binding"/>
    <property type="evidence" value="ECO:0007669"/>
    <property type="project" value="TreeGrafter"/>
</dbReference>
<feature type="domain" description="RING-type" evidence="13">
    <location>
        <begin position="22"/>
        <end position="63"/>
    </location>
</feature>
<keyword evidence="3" id="KW-1017">Isopeptide bond</keyword>
<evidence type="ECO:0000259" key="14">
    <source>
        <dbReference type="PROSITE" id="PS50144"/>
    </source>
</evidence>
<dbReference type="Pfam" id="PF13923">
    <property type="entry name" value="zf-C3HC4_2"/>
    <property type="match status" value="1"/>
</dbReference>
<dbReference type="InterPro" id="IPR001841">
    <property type="entry name" value="Znf_RING"/>
</dbReference>
<reference evidence="16" key="1">
    <citation type="submission" date="2023-03" db="EMBL/GenBank/DDBJ databases">
        <authorList>
            <person name="Steffen K."/>
            <person name="Cardenas P."/>
        </authorList>
    </citation>
    <scope>NUCLEOTIDE SEQUENCE</scope>
</reference>
<keyword evidence="17" id="KW-1185">Reference proteome</keyword>
<accession>A0AA35U065</accession>
<evidence type="ECO:0000256" key="11">
    <source>
        <dbReference type="PROSITE-ProRule" id="PRU00207"/>
    </source>
</evidence>
<evidence type="ECO:0000256" key="7">
    <source>
        <dbReference type="ARBA" id="ARBA00022771"/>
    </source>
</evidence>
<feature type="zinc finger region" description="TRAF-type" evidence="11">
    <location>
        <begin position="161"/>
        <end position="218"/>
    </location>
</feature>
<dbReference type="Gene3D" id="3.30.40.10">
    <property type="entry name" value="Zinc/RING finger domain, C3HC4 (zinc finger)"/>
    <property type="match status" value="3"/>
</dbReference>
<keyword evidence="7 11" id="KW-0863">Zinc-finger</keyword>
<evidence type="ECO:0000256" key="8">
    <source>
        <dbReference type="ARBA" id="ARBA00022833"/>
    </source>
</evidence>
<dbReference type="GO" id="GO:0009898">
    <property type="term" value="C:cytoplasmic side of plasma membrane"/>
    <property type="evidence" value="ECO:0007669"/>
    <property type="project" value="TreeGrafter"/>
</dbReference>
<dbReference type="InterPro" id="IPR049342">
    <property type="entry name" value="TRAF1-6_MATH_dom"/>
</dbReference>
<proteinExistence type="predicted"/>
<keyword evidence="16" id="KW-0675">Receptor</keyword>
<organism evidence="16 17">
    <name type="scientific">Geodia barretti</name>
    <name type="common">Barrett's horny sponge</name>
    <dbReference type="NCBI Taxonomy" id="519541"/>
    <lineage>
        <taxon>Eukaryota</taxon>
        <taxon>Metazoa</taxon>
        <taxon>Porifera</taxon>
        <taxon>Demospongiae</taxon>
        <taxon>Heteroscleromorpha</taxon>
        <taxon>Tetractinellida</taxon>
        <taxon>Astrophorina</taxon>
        <taxon>Geodiidae</taxon>
        <taxon>Geodia</taxon>
    </lineage>
</organism>
<feature type="domain" description="TRAF-type" evidence="15">
    <location>
        <begin position="107"/>
        <end position="160"/>
    </location>
</feature>
<keyword evidence="9" id="KW-0832">Ubl conjugation</keyword>
<dbReference type="GO" id="GO:0043122">
    <property type="term" value="P:regulation of canonical NF-kappaB signal transduction"/>
    <property type="evidence" value="ECO:0007669"/>
    <property type="project" value="TreeGrafter"/>
</dbReference>
<dbReference type="PANTHER" id="PTHR10131">
    <property type="entry name" value="TNF RECEPTOR ASSOCIATED FACTOR"/>
    <property type="match status" value="1"/>
</dbReference>
<dbReference type="GO" id="GO:0005737">
    <property type="term" value="C:cytoplasm"/>
    <property type="evidence" value="ECO:0007669"/>
    <property type="project" value="UniProtKB-SubCell"/>
</dbReference>
<evidence type="ECO:0000256" key="1">
    <source>
        <dbReference type="ARBA" id="ARBA00004496"/>
    </source>
</evidence>
<evidence type="ECO:0000256" key="4">
    <source>
        <dbReference type="ARBA" id="ARBA00022703"/>
    </source>
</evidence>
<dbReference type="InterPro" id="IPR012227">
    <property type="entry name" value="TNF_rcpt-assoc_TRAF_met"/>
</dbReference>
<dbReference type="EMBL" id="CASHTH010004467">
    <property type="protein sequence ID" value="CAI8057720.1"/>
    <property type="molecule type" value="Genomic_DNA"/>
</dbReference>
<evidence type="ECO:0000256" key="5">
    <source>
        <dbReference type="ARBA" id="ARBA00022723"/>
    </source>
</evidence>
<dbReference type="PIRSF" id="PIRSF015614">
    <property type="entry name" value="TRAF"/>
    <property type="match status" value="1"/>
</dbReference>
<dbReference type="InterPro" id="IPR013083">
    <property type="entry name" value="Znf_RING/FYVE/PHD"/>
</dbReference>
<dbReference type="InterPro" id="IPR008974">
    <property type="entry name" value="TRAF-like"/>
</dbReference>
<dbReference type="PANTHER" id="PTHR10131:SF153">
    <property type="entry name" value="RING-TYPE DOMAIN-CONTAINING PROTEIN"/>
    <property type="match status" value="1"/>
</dbReference>
<name>A0AA35U065_GEOBA</name>
<keyword evidence="4" id="KW-0053">Apoptosis</keyword>
<dbReference type="InterPro" id="IPR001293">
    <property type="entry name" value="Znf_TRAF"/>
</dbReference>
<dbReference type="AlphaFoldDB" id="A0AA35U065"/>
<dbReference type="GO" id="GO:0042981">
    <property type="term" value="P:regulation of apoptotic process"/>
    <property type="evidence" value="ECO:0007669"/>
    <property type="project" value="InterPro"/>
</dbReference>
<evidence type="ECO:0000256" key="10">
    <source>
        <dbReference type="ARBA" id="ARBA00023054"/>
    </source>
</evidence>
<sequence length="567" mass="64143">MAAKVYSNGVQLKEAELMTLMCPACNGLLRDPVQVTACGDRFCQSCIDRLMRNNKAPYKCPVDGTEFKRHEVRKDRGCLKELQRLEIECTTKPTSCGWRGPLPNLEAHLAECPTVEVRCSLGCGKHVLKSQLSTHVSSQCPNRPTQCNHCNTSVPIQNLESHYQSCEEVPVDCDYCSKHLSSRKQLESHLESECTEYQISCPMSSTNLCDFQAKRPEMSDHMQKHTIQFAELLMTAMRKIDSLEEKVTSLTEGRLEDKRKIEDLTRRLERVEKEKEDGKEKIVNLEKQIKVIKVTTALDSGFDLSRGQFVETDCAVTKNPHMTALESSKLPPHISQMRNMSRSFKALSTQVSTGRGTDAAAVSIMRQEMESHQTQLLKISENLQTVQQSLTQHAVVIDEVRLRQDVLDVKTTNGVFIWKIPDIRRRYRDALNGRTISLYSPSSFYTSPHGYRMCVRTYLNGDGIGKGTHMSVFFVLMRSEYDSLLHWPFKQSVCFTLINQGNPSANITEAFIPDLTSPSFQRPEKDMNVAGGFPKFASQSVLHDDNFTKGDTIFIKCQVDLTGLSFQ</sequence>
<dbReference type="Proteomes" id="UP001174909">
    <property type="component" value="Unassembled WGS sequence"/>
</dbReference>
<evidence type="ECO:0000313" key="17">
    <source>
        <dbReference type="Proteomes" id="UP001174909"/>
    </source>
</evidence>
<evidence type="ECO:0000259" key="13">
    <source>
        <dbReference type="PROSITE" id="PS50089"/>
    </source>
</evidence>
<dbReference type="GO" id="GO:0006915">
    <property type="term" value="P:apoptotic process"/>
    <property type="evidence" value="ECO:0007669"/>
    <property type="project" value="UniProtKB-KW"/>
</dbReference>
<comment type="subcellular location">
    <subcellularLocation>
        <location evidence="1">Cytoplasm</location>
    </subcellularLocation>
</comment>
<dbReference type="PROSITE" id="PS50145">
    <property type="entry name" value="ZF_TRAF"/>
    <property type="match status" value="2"/>
</dbReference>
<comment type="caution">
    <text evidence="16">The sequence shown here is derived from an EMBL/GenBank/DDBJ whole genome shotgun (WGS) entry which is preliminary data.</text>
</comment>
<evidence type="ECO:0000256" key="12">
    <source>
        <dbReference type="SAM" id="Coils"/>
    </source>
</evidence>
<keyword evidence="8 11" id="KW-0862">Zinc</keyword>
<evidence type="ECO:0000259" key="15">
    <source>
        <dbReference type="PROSITE" id="PS50145"/>
    </source>
</evidence>
<dbReference type="FunFam" id="2.60.210.10:FF:000001">
    <property type="entry name" value="TNF receptor-associated factor"/>
    <property type="match status" value="1"/>
</dbReference>
<feature type="coiled-coil region" evidence="12">
    <location>
        <begin position="233"/>
        <end position="288"/>
    </location>
</feature>
<dbReference type="PROSITE" id="PS50144">
    <property type="entry name" value="MATH"/>
    <property type="match status" value="1"/>
</dbReference>
<dbReference type="SUPFAM" id="SSF49599">
    <property type="entry name" value="TRAF domain-like"/>
    <property type="match status" value="3"/>
</dbReference>
<protein>
    <submittedName>
        <fullName evidence="16">TNF receptor-associated factor 3</fullName>
    </submittedName>
</protein>
<feature type="zinc finger region" description="TRAF-type" evidence="11">
    <location>
        <begin position="107"/>
        <end position="160"/>
    </location>
</feature>
<dbReference type="GO" id="GO:0008270">
    <property type="term" value="F:zinc ion binding"/>
    <property type="evidence" value="ECO:0007669"/>
    <property type="project" value="UniProtKB-KW"/>
</dbReference>
<dbReference type="InterPro" id="IPR002083">
    <property type="entry name" value="MATH/TRAF_dom"/>
</dbReference>
<dbReference type="GO" id="GO:0007165">
    <property type="term" value="P:signal transduction"/>
    <property type="evidence" value="ECO:0007669"/>
    <property type="project" value="InterPro"/>
</dbReference>
<dbReference type="SMART" id="SM00061">
    <property type="entry name" value="MATH"/>
    <property type="match status" value="1"/>
</dbReference>
<dbReference type="SUPFAM" id="SSF57850">
    <property type="entry name" value="RING/U-box"/>
    <property type="match status" value="1"/>
</dbReference>
<dbReference type="Pfam" id="PF21355">
    <property type="entry name" value="TRAF-mep_MATH"/>
    <property type="match status" value="1"/>
</dbReference>
<evidence type="ECO:0000256" key="9">
    <source>
        <dbReference type="ARBA" id="ARBA00022843"/>
    </source>
</evidence>